<dbReference type="GO" id="GO:0004896">
    <property type="term" value="F:cytokine receptor activity"/>
    <property type="evidence" value="ECO:0007669"/>
    <property type="project" value="TreeGrafter"/>
</dbReference>
<evidence type="ECO:0000256" key="4">
    <source>
        <dbReference type="ARBA" id="ARBA00022989"/>
    </source>
</evidence>
<protein>
    <recommendedName>
        <fullName evidence="10">Fibronectin type-III domain-containing protein</fullName>
    </recommendedName>
</protein>
<dbReference type="PANTHER" id="PTHR23037:SF27">
    <property type="entry name" value="INTERLEUKIN-7 RECEPTOR SUBUNIT ALPHA"/>
    <property type="match status" value="1"/>
</dbReference>
<dbReference type="STRING" id="69293.ENSGACP00000017811"/>
<sequence>MPRCWTAALLLLLAAGTRPHSGGGPGDEEPTISCTSHILTSGSSLTCWLAGGPVEDDEDEGGDGVGNMTACFFDYSLNKAKCLEAFGDTFSSGDLHPILQLNVTVHLKRGGRITTTVDLQKIIQPRSPQVKDVTFDEDSHQVVIRLQTPYVNEYLKVDNQLFQLHIWSAGSSTTQNVSSDSLRMDVQNLRPHAEYHVRARAVPTNGLQGSWSRWSGTFSFFSPAEEKSQNQTSGGPETNGLIVCLVILVAVPSSVALFCRNKIFTYMWPSIPHPKDTLVHICKMNKGLLLNFKPEEFSALDVEKAEKQSWEEAEPPMKPSCSTQTSDGCMSTTSVSTEELELSTLLSRSSLDGEESLQSASPSPFQDLRPGERPPSCSGGVKEAEAYVTMSSFYQINHEHQRRPARRSCSELTAAAKQPNHTGSHSADAFIQRDVHHSFTRGVLAIRGQVSCSGT</sequence>
<reference evidence="11 12" key="1">
    <citation type="journal article" date="2021" name="G3 (Bethesda)">
        <title>Improved contiguity of the threespine stickleback genome using long-read sequencing.</title>
        <authorList>
            <person name="Nath S."/>
            <person name="Shaw D.E."/>
            <person name="White M.A."/>
        </authorList>
    </citation>
    <scope>NUCLEOTIDE SEQUENCE [LARGE SCALE GENOMIC DNA]</scope>
    <source>
        <strain evidence="11 12">Lake Benthic</strain>
    </source>
</reference>
<dbReference type="AlphaFoldDB" id="G3PJN1"/>
<feature type="compositionally biased region" description="Polar residues" evidence="8">
    <location>
        <begin position="320"/>
        <end position="330"/>
    </location>
</feature>
<dbReference type="InterPro" id="IPR036116">
    <property type="entry name" value="FN3_sf"/>
</dbReference>
<evidence type="ECO:0000256" key="5">
    <source>
        <dbReference type="ARBA" id="ARBA00023136"/>
    </source>
</evidence>
<evidence type="ECO:0000256" key="3">
    <source>
        <dbReference type="ARBA" id="ARBA00022729"/>
    </source>
</evidence>
<name>G3PJN1_GASAC</name>
<proteinExistence type="predicted"/>
<dbReference type="PROSITE" id="PS50853">
    <property type="entry name" value="FN3"/>
    <property type="match status" value="1"/>
</dbReference>
<comment type="subcellular location">
    <subcellularLocation>
        <location evidence="1">Membrane</location>
        <topology evidence="1">Single-pass type I membrane protein</topology>
    </subcellularLocation>
</comment>
<reference evidence="11" key="2">
    <citation type="submission" date="2025-08" db="UniProtKB">
        <authorList>
            <consortium name="Ensembl"/>
        </authorList>
    </citation>
    <scope>IDENTIFICATION</scope>
</reference>
<dbReference type="Gene3D" id="2.60.40.10">
    <property type="entry name" value="Immunoglobulins"/>
    <property type="match status" value="1"/>
</dbReference>
<dbReference type="InParanoid" id="G3PJN1"/>
<reference evidence="11" key="3">
    <citation type="submission" date="2025-09" db="UniProtKB">
        <authorList>
            <consortium name="Ensembl"/>
        </authorList>
    </citation>
    <scope>IDENTIFICATION</scope>
</reference>
<dbReference type="OMA" id="QIHRVDD"/>
<dbReference type="PANTHER" id="PTHR23037">
    <property type="entry name" value="CYTOKINE RECEPTOR"/>
    <property type="match status" value="1"/>
</dbReference>
<dbReference type="GO" id="GO:0046427">
    <property type="term" value="P:positive regulation of receptor signaling pathway via JAK-STAT"/>
    <property type="evidence" value="ECO:0007669"/>
    <property type="project" value="TreeGrafter"/>
</dbReference>
<dbReference type="FunCoup" id="G3PJN1">
    <property type="interactions" value="609"/>
</dbReference>
<feature type="region of interest" description="Disordered" evidence="8">
    <location>
        <begin position="351"/>
        <end position="380"/>
    </location>
</feature>
<dbReference type="Pfam" id="PF00041">
    <property type="entry name" value="fn3"/>
    <property type="match status" value="1"/>
</dbReference>
<evidence type="ECO:0000256" key="9">
    <source>
        <dbReference type="SAM" id="SignalP"/>
    </source>
</evidence>
<keyword evidence="7" id="KW-0325">Glycoprotein</keyword>
<keyword evidence="6" id="KW-0675">Receptor</keyword>
<dbReference type="Bgee" id="ENSGACG00000013478">
    <property type="expression patterns" value="Expressed in pharyngeal gill and 4 other cell types or tissues"/>
</dbReference>
<dbReference type="eggNOG" id="ENOG502S4WE">
    <property type="taxonomic scope" value="Eukaryota"/>
</dbReference>
<dbReference type="CDD" id="cd00063">
    <property type="entry name" value="FN3"/>
    <property type="match status" value="1"/>
</dbReference>
<evidence type="ECO:0000256" key="8">
    <source>
        <dbReference type="SAM" id="MobiDB-lite"/>
    </source>
</evidence>
<keyword evidence="3 9" id="KW-0732">Signal</keyword>
<dbReference type="InterPro" id="IPR003961">
    <property type="entry name" value="FN3_dom"/>
</dbReference>
<dbReference type="GO" id="GO:0030097">
    <property type="term" value="P:hemopoiesis"/>
    <property type="evidence" value="ECO:0007669"/>
    <property type="project" value="TreeGrafter"/>
</dbReference>
<dbReference type="InterPro" id="IPR013783">
    <property type="entry name" value="Ig-like_fold"/>
</dbReference>
<organism evidence="11 12">
    <name type="scientific">Gasterosteus aculeatus aculeatus</name>
    <name type="common">three-spined stickleback</name>
    <dbReference type="NCBI Taxonomy" id="481459"/>
    <lineage>
        <taxon>Eukaryota</taxon>
        <taxon>Metazoa</taxon>
        <taxon>Chordata</taxon>
        <taxon>Craniata</taxon>
        <taxon>Vertebrata</taxon>
        <taxon>Euteleostomi</taxon>
        <taxon>Actinopterygii</taxon>
        <taxon>Neopterygii</taxon>
        <taxon>Teleostei</taxon>
        <taxon>Neoteleostei</taxon>
        <taxon>Acanthomorphata</taxon>
        <taxon>Eupercaria</taxon>
        <taxon>Perciformes</taxon>
        <taxon>Cottioidei</taxon>
        <taxon>Gasterosteales</taxon>
        <taxon>Gasterosteidae</taxon>
        <taxon>Gasterosteus</taxon>
    </lineage>
</organism>
<keyword evidence="5" id="KW-0472">Membrane</keyword>
<evidence type="ECO:0000256" key="6">
    <source>
        <dbReference type="ARBA" id="ARBA00023170"/>
    </source>
</evidence>
<dbReference type="SUPFAM" id="SSF49265">
    <property type="entry name" value="Fibronectin type III"/>
    <property type="match status" value="1"/>
</dbReference>
<dbReference type="Proteomes" id="UP000007635">
    <property type="component" value="Unassembled WGS sequence"/>
</dbReference>
<feature type="signal peptide" evidence="9">
    <location>
        <begin position="1"/>
        <end position="19"/>
    </location>
</feature>
<evidence type="ECO:0000256" key="7">
    <source>
        <dbReference type="ARBA" id="ARBA00023180"/>
    </source>
</evidence>
<evidence type="ECO:0000256" key="1">
    <source>
        <dbReference type="ARBA" id="ARBA00004479"/>
    </source>
</evidence>
<feature type="chain" id="PRO_5043803026" description="Fibronectin type-III domain-containing protein" evidence="9">
    <location>
        <begin position="20"/>
        <end position="455"/>
    </location>
</feature>
<evidence type="ECO:0000259" key="10">
    <source>
        <dbReference type="PROSITE" id="PS50853"/>
    </source>
</evidence>
<dbReference type="GO" id="GO:0009897">
    <property type="term" value="C:external side of plasma membrane"/>
    <property type="evidence" value="ECO:0007669"/>
    <property type="project" value="TreeGrafter"/>
</dbReference>
<dbReference type="GeneTree" id="ENSGT01120000271963"/>
<evidence type="ECO:0000313" key="12">
    <source>
        <dbReference type="Proteomes" id="UP000007635"/>
    </source>
</evidence>
<accession>G3PJN1</accession>
<keyword evidence="12" id="KW-1185">Reference proteome</keyword>
<feature type="region of interest" description="Disordered" evidence="8">
    <location>
        <begin position="398"/>
        <end position="425"/>
    </location>
</feature>
<evidence type="ECO:0000313" key="11">
    <source>
        <dbReference type="Ensembl" id="ENSGACP00000017811.2"/>
    </source>
</evidence>
<feature type="domain" description="Fibronectin type-III" evidence="10">
    <location>
        <begin position="124"/>
        <end position="224"/>
    </location>
</feature>
<feature type="region of interest" description="Disordered" evidence="8">
    <location>
        <begin position="306"/>
        <end position="333"/>
    </location>
</feature>
<keyword evidence="4" id="KW-1133">Transmembrane helix</keyword>
<evidence type="ECO:0000256" key="2">
    <source>
        <dbReference type="ARBA" id="ARBA00022692"/>
    </source>
</evidence>
<keyword evidence="2" id="KW-0812">Transmembrane</keyword>
<dbReference type="Ensembl" id="ENSGACT00000017846.2">
    <property type="protein sequence ID" value="ENSGACP00000017811.2"/>
    <property type="gene ID" value="ENSGACG00000013478.2"/>
</dbReference>